<evidence type="ECO:0000313" key="1">
    <source>
        <dbReference type="EMBL" id="QWB31973.1"/>
    </source>
</evidence>
<dbReference type="GeneID" id="88813520"/>
<dbReference type="EMBL" id="CP075901">
    <property type="protein sequence ID" value="QWB31973.1"/>
    <property type="molecule type" value="Genomic_DNA"/>
</dbReference>
<sequence length="129" mass="15088">MMTEPDYAANQLVKKHSVLILKKTLSSIRNIDKKIEDVTQRKLALGKSASGVRSSAHWKSVASFEQYYAEREQLYKELKELDDITNFMTNLHQDRYKFIEEYRNILEVVFGTIKETGLQYGINRPKLLM</sequence>
<dbReference type="InterPro" id="IPR009520">
    <property type="entry name" value="DUF1140"/>
</dbReference>
<name>A0ABX8GEA3_EXIAC</name>
<protein>
    <submittedName>
        <fullName evidence="1">DUF1140 family protein</fullName>
    </submittedName>
</protein>
<keyword evidence="2" id="KW-1185">Reference proteome</keyword>
<dbReference type="RefSeq" id="WP_214814156.1">
    <property type="nucleotide sequence ID" value="NZ_CP075901.1"/>
</dbReference>
<geneLocation type="plasmid" evidence="1 2">
    <name>p4</name>
</geneLocation>
<evidence type="ECO:0000313" key="2">
    <source>
        <dbReference type="Proteomes" id="UP000679498"/>
    </source>
</evidence>
<accession>A0ABX8GEA3</accession>
<dbReference type="Pfam" id="PF06600">
    <property type="entry name" value="DUF1140"/>
    <property type="match status" value="1"/>
</dbReference>
<keyword evidence="1" id="KW-0614">Plasmid</keyword>
<proteinExistence type="predicted"/>
<organism evidence="1 2">
    <name type="scientific">Exiguobacterium acetylicum</name>
    <name type="common">Brevibacterium acetylicum</name>
    <dbReference type="NCBI Taxonomy" id="41170"/>
    <lineage>
        <taxon>Bacteria</taxon>
        <taxon>Bacillati</taxon>
        <taxon>Bacillota</taxon>
        <taxon>Bacilli</taxon>
        <taxon>Bacillales</taxon>
        <taxon>Bacillales Family XII. Incertae Sedis</taxon>
        <taxon>Exiguobacterium</taxon>
    </lineage>
</organism>
<reference evidence="1 2" key="1">
    <citation type="submission" date="2021-05" db="EMBL/GenBank/DDBJ databases">
        <title>Biocontrol using Exiguobacterium acetylicum SI17 against litchi downy blight caused by Peronophythora litchii.</title>
        <authorList>
            <person name="Zheng L."/>
        </authorList>
    </citation>
    <scope>NUCLEOTIDE SEQUENCE [LARGE SCALE GENOMIC DNA]</scope>
    <source>
        <strain evidence="1 2">SI17</strain>
        <plasmid evidence="1 2">p4</plasmid>
    </source>
</reference>
<dbReference type="Proteomes" id="UP000679498">
    <property type="component" value="Plasmid p4"/>
</dbReference>
<gene>
    <name evidence="1" type="ORF">KKI46_17590</name>
</gene>